<evidence type="ECO:0000256" key="1">
    <source>
        <dbReference type="SAM" id="MobiDB-lite"/>
    </source>
</evidence>
<comment type="caution">
    <text evidence="2">The sequence shown here is derived from an EMBL/GenBank/DDBJ whole genome shotgun (WGS) entry which is preliminary data.</text>
</comment>
<protein>
    <submittedName>
        <fullName evidence="2">Uncharacterized protein</fullName>
    </submittedName>
</protein>
<feature type="compositionally biased region" description="Basic residues" evidence="1">
    <location>
        <begin position="13"/>
        <end position="29"/>
    </location>
</feature>
<keyword evidence="3" id="KW-1185">Reference proteome</keyword>
<name>A0ABR6JQ20_9XANT</name>
<gene>
    <name evidence="2" type="ORF">FHR60_003625</name>
</gene>
<accession>A0ABR6JQ20</accession>
<feature type="region of interest" description="Disordered" evidence="1">
    <location>
        <begin position="86"/>
        <end position="106"/>
    </location>
</feature>
<evidence type="ECO:0000313" key="3">
    <source>
        <dbReference type="Proteomes" id="UP000554726"/>
    </source>
</evidence>
<feature type="region of interest" description="Disordered" evidence="1">
    <location>
        <begin position="1"/>
        <end position="29"/>
    </location>
</feature>
<sequence>MECGPHPAPRATFSRRREKGKARRVERRCGKPRRAVSFFRQREKGKAQRVECRCAKPRHAVSFSRLREKVPEGRMRACLPHHAASSCAPGNCRGGRSATASAMARM</sequence>
<reference evidence="2 3" key="1">
    <citation type="submission" date="2020-08" db="EMBL/GenBank/DDBJ databases">
        <title>Studying the diversity of plant-associated saprophytic bacteria and their role in host health and plant-pathogen interactions.</title>
        <authorList>
            <person name="Potnis N."/>
        </authorList>
    </citation>
    <scope>NUCLEOTIDE SEQUENCE [LARGE SCALE GENOMIC DNA]</scope>
    <source>
        <strain evidence="2 3">F16</strain>
    </source>
</reference>
<dbReference type="Proteomes" id="UP000554726">
    <property type="component" value="Unassembled WGS sequence"/>
</dbReference>
<dbReference type="EMBL" id="JACHNS010000008">
    <property type="protein sequence ID" value="MBB4594920.1"/>
    <property type="molecule type" value="Genomic_DNA"/>
</dbReference>
<evidence type="ECO:0000313" key="2">
    <source>
        <dbReference type="EMBL" id="MBB4594920.1"/>
    </source>
</evidence>
<organism evidence="2 3">
    <name type="scientific">Xanthomonas cannabis</name>
    <dbReference type="NCBI Taxonomy" id="1885674"/>
    <lineage>
        <taxon>Bacteria</taxon>
        <taxon>Pseudomonadati</taxon>
        <taxon>Pseudomonadota</taxon>
        <taxon>Gammaproteobacteria</taxon>
        <taxon>Lysobacterales</taxon>
        <taxon>Lysobacteraceae</taxon>
        <taxon>Xanthomonas</taxon>
    </lineage>
</organism>
<proteinExistence type="predicted"/>